<dbReference type="InterPro" id="IPR003692">
    <property type="entry name" value="Hydantoinase_B"/>
</dbReference>
<sequence length="1226" mass="132957">MTDQSSAQPRTAWRFWVDRGGTFTDIVAVHPDGRLLTRKLLSENPGHYDDAAMAGIRQLLDENGRNDQPLQLQMGTTVATNALLERKGEPVALLISHGLRDQLQIGYQTRPDIFALQIEQCAPLYDLVLEVPERVLADGTVDMPLDREAVCLQLQEARAAGFTAIAVALMHSWRYPQHEKQIGELARQFGFERISLSHEVSPLIKLVPRGSTTVADAYLTPVLARYVAGVRKALDELGVEASLRFMQSNGGLADASRFQGKDAVLSGPAGGVVGMVNTARADGFEQILGFDMGGTSTDVSHFAGELERENETLIAGVRLRVPMMNIHTVAAGGGSIVRFADGRLQAGPESAGAYPGPAAYRHGGPLTVTDCNLLLGKIQPQFFPAIFGPEANLPLDLEGVRQQFAELASAVSEASGRQWTAESLAEGFLTVAVDNMASAARKISVQRGYDVRDYVLNAFGGAGAQHACLVAESLGMQQVYLHPLAGVLSAYGIGLADERWLGEEGIDAPLASLATDFNEAIEQRLWFRSEWQPSATDDAEISRIVRVWLRYTGSDTRLLVNLADISTMQAEFEQQHRQLFGFIQPQLALHVDALQLELVRSGYPLQVRPPESAGSDASRGVVEMYMKGQWRSVPVWAREQLPEHFRAVGPLLLTEANSTIVVEPGWMCRRLPSAALVLERLPESAEDSDSAQPDLADHGLDPMQLEIFNNLFMALAEQMGLVLEKTASSVNIKERLDFSCALFDQHGELVANAPHIPVHLGSMSESVQVVMAEHPHMSAGDAFVLNTPYKGGTHLPDVTVVKPVFIAGSHAGRPDFFVAARGHHADIGGITPGSMPANSHSIDEEGVMLDNLVLVRAGEFQTDALLQVLTDAEWPARNPQQNIADLKAQLAACEAGARELERLCQRYGVDGVQTAMQQVQANAEQSLRDCLQQLPSGSFRYDMDDGTRFCVRIDVDQHNRKALIDFTGTGWFGNPERGHTMHPGNFNAPTSVVKAAVLYSFRVLVARAVPLNAGFLRALDIRVPEASIIAPQYPAAVVSGNVETAQYLVDCLMGALELMAGCQGTNNNFTFGNQRHQYYETLCGGAGACALGVGASAVHTHMTNSRLTDPEVLEQRFPVVLERFHIRHGSGGEGVFAGGNGVERHIRFREDMTANIISGHRQVATFGLAGGGEGRPGHNFVMRQQPGQAPRIEWLGGCARVEMKAGDVFAIHTPGGGGWGTEPRDL</sequence>
<keyword evidence="6" id="KW-1185">Reference proteome</keyword>
<dbReference type="PANTHER" id="PTHR11365">
    <property type="entry name" value="5-OXOPROLINASE RELATED"/>
    <property type="match status" value="1"/>
</dbReference>
<comment type="similarity">
    <text evidence="1">Belongs to the oxoprolinase family.</text>
</comment>
<dbReference type="PANTHER" id="PTHR11365:SF23">
    <property type="entry name" value="HYPOTHETICAL 5-OXOPROLINASE (EUROFUNG)-RELATED"/>
    <property type="match status" value="1"/>
</dbReference>
<dbReference type="AlphaFoldDB" id="A0A9X3EBB9"/>
<feature type="domain" description="Hydantoinase A/oxoprolinase" evidence="2">
    <location>
        <begin position="209"/>
        <end position="499"/>
    </location>
</feature>
<evidence type="ECO:0000313" key="6">
    <source>
        <dbReference type="Proteomes" id="UP001150830"/>
    </source>
</evidence>
<protein>
    <submittedName>
        <fullName evidence="5">Hydantoinase B/oxoprolinase family protein</fullName>
    </submittedName>
</protein>
<dbReference type="InterPro" id="IPR008040">
    <property type="entry name" value="Hydant_A_N"/>
</dbReference>
<proteinExistence type="inferred from homology"/>
<evidence type="ECO:0000259" key="4">
    <source>
        <dbReference type="Pfam" id="PF05378"/>
    </source>
</evidence>
<accession>A0A9X3EBB9</accession>
<dbReference type="InterPro" id="IPR002821">
    <property type="entry name" value="Hydantoinase_A"/>
</dbReference>
<feature type="domain" description="Hydantoinase/oxoprolinase N-terminal" evidence="4">
    <location>
        <begin position="14"/>
        <end position="188"/>
    </location>
</feature>
<dbReference type="Pfam" id="PF02538">
    <property type="entry name" value="Hydantoinase_B"/>
    <property type="match status" value="1"/>
</dbReference>
<dbReference type="EMBL" id="JAPNOA010000016">
    <property type="protein sequence ID" value="MCY0964472.1"/>
    <property type="molecule type" value="Genomic_DNA"/>
</dbReference>
<dbReference type="InterPro" id="IPR045079">
    <property type="entry name" value="Oxoprolinase-like"/>
</dbReference>
<name>A0A9X3EBB9_9GAMM</name>
<dbReference type="GO" id="GO:0006749">
    <property type="term" value="P:glutathione metabolic process"/>
    <property type="evidence" value="ECO:0007669"/>
    <property type="project" value="TreeGrafter"/>
</dbReference>
<feature type="domain" description="Hydantoinase B/oxoprolinase" evidence="3">
    <location>
        <begin position="701"/>
        <end position="1221"/>
    </location>
</feature>
<evidence type="ECO:0000259" key="3">
    <source>
        <dbReference type="Pfam" id="PF02538"/>
    </source>
</evidence>
<dbReference type="Proteomes" id="UP001150830">
    <property type="component" value="Unassembled WGS sequence"/>
</dbReference>
<organism evidence="5 6">
    <name type="scientific">Parathalassolituus penaei</name>
    <dbReference type="NCBI Taxonomy" id="2997323"/>
    <lineage>
        <taxon>Bacteria</taxon>
        <taxon>Pseudomonadati</taxon>
        <taxon>Pseudomonadota</taxon>
        <taxon>Gammaproteobacteria</taxon>
        <taxon>Oceanospirillales</taxon>
        <taxon>Oceanospirillaceae</taxon>
        <taxon>Parathalassolituus</taxon>
    </lineage>
</organism>
<dbReference type="GO" id="GO:0005829">
    <property type="term" value="C:cytosol"/>
    <property type="evidence" value="ECO:0007669"/>
    <property type="project" value="TreeGrafter"/>
</dbReference>
<evidence type="ECO:0000259" key="2">
    <source>
        <dbReference type="Pfam" id="PF01968"/>
    </source>
</evidence>
<dbReference type="Pfam" id="PF01968">
    <property type="entry name" value="Hydantoinase_A"/>
    <property type="match status" value="1"/>
</dbReference>
<dbReference type="Pfam" id="PF05378">
    <property type="entry name" value="Hydant_A_N"/>
    <property type="match status" value="1"/>
</dbReference>
<evidence type="ECO:0000313" key="5">
    <source>
        <dbReference type="EMBL" id="MCY0964472.1"/>
    </source>
</evidence>
<reference evidence="5" key="1">
    <citation type="submission" date="2022-11" db="EMBL/GenBank/DDBJ databases">
        <title>Parathalassolutuus dongxingensis gen. nov., sp. nov., a novel member of family Oceanospirillaceae isolated from a coastal shrimp pond in Guangxi, China.</title>
        <authorList>
            <person name="Chen H."/>
        </authorList>
    </citation>
    <scope>NUCLEOTIDE SEQUENCE</scope>
    <source>
        <strain evidence="5">G-43</strain>
    </source>
</reference>
<evidence type="ECO:0000256" key="1">
    <source>
        <dbReference type="ARBA" id="ARBA00010403"/>
    </source>
</evidence>
<gene>
    <name evidence="5" type="ORF">OUO13_04670</name>
</gene>
<dbReference type="GO" id="GO:0017168">
    <property type="term" value="F:5-oxoprolinase (ATP-hydrolyzing) activity"/>
    <property type="evidence" value="ECO:0007669"/>
    <property type="project" value="TreeGrafter"/>
</dbReference>
<dbReference type="RefSeq" id="WP_283172687.1">
    <property type="nucleotide sequence ID" value="NZ_JAPNOA010000016.1"/>
</dbReference>
<comment type="caution">
    <text evidence="5">The sequence shown here is derived from an EMBL/GenBank/DDBJ whole genome shotgun (WGS) entry which is preliminary data.</text>
</comment>